<dbReference type="AlphaFoldDB" id="A0AAW2Z805"/>
<dbReference type="PANTHER" id="PTHR12849">
    <property type="entry name" value="RNA LARIAT DEBRANCHING ENZYME"/>
    <property type="match status" value="1"/>
</dbReference>
<dbReference type="SMART" id="SM01124">
    <property type="entry name" value="DBR1"/>
    <property type="match status" value="1"/>
</dbReference>
<protein>
    <submittedName>
        <fullName evidence="2">Lariat debranching enzyme DBR1</fullName>
    </submittedName>
</protein>
<comment type="caution">
    <text evidence="2">The sequence shown here is derived from an EMBL/GenBank/DDBJ whole genome shotgun (WGS) entry which is preliminary data.</text>
</comment>
<name>A0AAW2Z805_9EUKA</name>
<evidence type="ECO:0000313" key="3">
    <source>
        <dbReference type="Proteomes" id="UP001431209"/>
    </source>
</evidence>
<keyword evidence="3" id="KW-1185">Reference proteome</keyword>
<dbReference type="InterPro" id="IPR029052">
    <property type="entry name" value="Metallo-depent_PP-like"/>
</dbReference>
<dbReference type="GO" id="GO:0005634">
    <property type="term" value="C:nucleus"/>
    <property type="evidence" value="ECO:0007669"/>
    <property type="project" value="TreeGrafter"/>
</dbReference>
<accession>A0AAW2Z805</accession>
<sequence>MDCMNVPQKYKEYKDFYKYYSGQKSAPIPTLFIGGNHEASNHLKELYYGGYAAPNIYYLGHTGCVWFKGLRIAGMSGIYNQANYFKTREKETLPYDNNSLRSAYHVRHYEVYKLNQLKLSTDSLPIDIFLSHDWPVSITKYGNEDRLLKYKQHFRADIEKNQLGSPPGLFLLNQLKPKYWFSGHLHCKFAAQVDHGGETCTKFLALDKCLPKRDFLQIINIEPSVPSGVEHSNFYHDLVWLAITKLTNPKMNKQPHIYGSQLSSLRLERLEDIEVEKNKIQKLLNTYLDGKFKDLQIYPDSFVANAPVHDPEGLHLKLNLERAGWNYLECKNPQTTQLIDMLGLEDLISFKVDSASDTKNEEEIDIDL</sequence>
<evidence type="ECO:0000259" key="1">
    <source>
        <dbReference type="SMART" id="SM01124"/>
    </source>
</evidence>
<reference evidence="2 3" key="1">
    <citation type="submission" date="2024-03" db="EMBL/GenBank/DDBJ databases">
        <title>The Acrasis kona genome and developmental transcriptomes reveal deep origins of eukaryotic multicellular pathways.</title>
        <authorList>
            <person name="Sheikh S."/>
            <person name="Fu C.-J."/>
            <person name="Brown M.W."/>
            <person name="Baldauf S.L."/>
        </authorList>
    </citation>
    <scope>NUCLEOTIDE SEQUENCE [LARGE SCALE GENOMIC DNA]</scope>
    <source>
        <strain evidence="2 3">ATCC MYA-3509</strain>
    </source>
</reference>
<dbReference type="Pfam" id="PF05011">
    <property type="entry name" value="DBR1"/>
    <property type="match status" value="1"/>
</dbReference>
<dbReference type="InterPro" id="IPR004843">
    <property type="entry name" value="Calcineurin-like_PHP"/>
</dbReference>
<organism evidence="2 3">
    <name type="scientific">Acrasis kona</name>
    <dbReference type="NCBI Taxonomy" id="1008807"/>
    <lineage>
        <taxon>Eukaryota</taxon>
        <taxon>Discoba</taxon>
        <taxon>Heterolobosea</taxon>
        <taxon>Tetramitia</taxon>
        <taxon>Eutetramitia</taxon>
        <taxon>Acrasidae</taxon>
        <taxon>Acrasis</taxon>
    </lineage>
</organism>
<evidence type="ECO:0000313" key="2">
    <source>
        <dbReference type="EMBL" id="KAL0485544.1"/>
    </source>
</evidence>
<dbReference type="Gene3D" id="3.60.21.10">
    <property type="match status" value="1"/>
</dbReference>
<feature type="domain" description="Lariat debranching enzyme C-terminal" evidence="1">
    <location>
        <begin position="193"/>
        <end position="348"/>
    </location>
</feature>
<dbReference type="GO" id="GO:0000398">
    <property type="term" value="P:mRNA splicing, via spliceosome"/>
    <property type="evidence" value="ECO:0007669"/>
    <property type="project" value="TreeGrafter"/>
</dbReference>
<dbReference type="InterPro" id="IPR007708">
    <property type="entry name" value="DBR1_C"/>
</dbReference>
<dbReference type="EMBL" id="JAOPGA020001146">
    <property type="protein sequence ID" value="KAL0485544.1"/>
    <property type="molecule type" value="Genomic_DNA"/>
</dbReference>
<proteinExistence type="predicted"/>
<dbReference type="PANTHER" id="PTHR12849:SF0">
    <property type="entry name" value="LARIAT DEBRANCHING ENZYME"/>
    <property type="match status" value="1"/>
</dbReference>
<dbReference type="Proteomes" id="UP001431209">
    <property type="component" value="Unassembled WGS sequence"/>
</dbReference>
<gene>
    <name evidence="2" type="ORF">AKO1_003096</name>
</gene>
<dbReference type="Pfam" id="PF00149">
    <property type="entry name" value="Metallophos"/>
    <property type="match status" value="1"/>
</dbReference>
<dbReference type="SUPFAM" id="SSF56300">
    <property type="entry name" value="Metallo-dependent phosphatases"/>
    <property type="match status" value="1"/>
</dbReference>
<dbReference type="GO" id="GO:0008419">
    <property type="term" value="F:RNA lariat debranching enzyme activity"/>
    <property type="evidence" value="ECO:0007669"/>
    <property type="project" value="TreeGrafter"/>
</dbReference>